<evidence type="ECO:0000256" key="1">
    <source>
        <dbReference type="SAM" id="MobiDB-lite"/>
    </source>
</evidence>
<protein>
    <submittedName>
        <fullName evidence="2">Uncharacterized protein</fullName>
    </submittedName>
</protein>
<organism evidence="2 3">
    <name type="scientific">Zygosaccharomyces mellis</name>
    <dbReference type="NCBI Taxonomy" id="42258"/>
    <lineage>
        <taxon>Eukaryota</taxon>
        <taxon>Fungi</taxon>
        <taxon>Dikarya</taxon>
        <taxon>Ascomycota</taxon>
        <taxon>Saccharomycotina</taxon>
        <taxon>Saccharomycetes</taxon>
        <taxon>Saccharomycetales</taxon>
        <taxon>Saccharomycetaceae</taxon>
        <taxon>Zygosaccharomyces</taxon>
    </lineage>
</organism>
<dbReference type="OrthoDB" id="4067660at2759"/>
<keyword evidence="3" id="KW-1185">Reference proteome</keyword>
<dbReference type="EMBL" id="BIMX01000002">
    <property type="protein sequence ID" value="GCE97581.1"/>
    <property type="molecule type" value="Genomic_DNA"/>
</dbReference>
<proteinExistence type="predicted"/>
<name>A0A4C2E0Y9_9SACH</name>
<comment type="caution">
    <text evidence="2">The sequence shown here is derived from an EMBL/GenBank/DDBJ whole genome shotgun (WGS) entry which is preliminary data.</text>
</comment>
<reference evidence="2 3" key="1">
    <citation type="submission" date="2019-01" db="EMBL/GenBank/DDBJ databases">
        <title>Draft Genome Sequencing of Zygosaccharomyces mellis Ca-7.</title>
        <authorList>
            <person name="Shiwa Y."/>
            <person name="Kanesaki Y."/>
            <person name="Ishige T."/>
            <person name="Mura K."/>
            <person name="Hori T."/>
            <person name="Tamura T."/>
        </authorList>
    </citation>
    <scope>NUCLEOTIDE SEQUENCE [LARGE SCALE GENOMIC DNA]</scope>
    <source>
        <strain evidence="2 3">Ca-7</strain>
    </source>
</reference>
<evidence type="ECO:0000313" key="2">
    <source>
        <dbReference type="EMBL" id="GCE97581.1"/>
    </source>
</evidence>
<dbReference type="AlphaFoldDB" id="A0A4C2E0Y9"/>
<sequence>MTTVNKTNNKSHLPIVTTLDNLLKDDKFGVGEPSIVNKGYGKGQIYQQCLSSFIRSDPKNCLEKMYEFNLLVPQILAKDDQVYALFQSACDAIISFNNLGTSLQKVVRTIFTGDTNHLQSHIDGKPSSFEIALLNRYYRCCAKVLQMDSPANEPKISYLETRVRNDIDKHSSGPLFQDPESITEMQQLTETYIFYIQVGLMHKPVSSYLYQKLCESASGLSENLNKNIGNGKTIEQRILEQLDSKQRKSKKSRSILSSSQQRGNMAAVEEHLSTSEPPKQNLQNEPQEQRQHQEQEQEQQLQRTPKWFHICYKYINRFELSHRTLVIILLLLLLSVRKIRGISRVPNYIIQGTRAAMPHLQNLLRLLSSI</sequence>
<gene>
    <name evidence="2" type="ORF">ZYGM_003921</name>
</gene>
<evidence type="ECO:0000313" key="3">
    <source>
        <dbReference type="Proteomes" id="UP000301737"/>
    </source>
</evidence>
<accession>A0A4C2E0Y9</accession>
<dbReference type="Proteomes" id="UP000301737">
    <property type="component" value="Unassembled WGS sequence"/>
</dbReference>
<feature type="region of interest" description="Disordered" evidence="1">
    <location>
        <begin position="244"/>
        <end position="300"/>
    </location>
</feature>